<organism evidence="2 3">
    <name type="scientific">Gonium pectorale</name>
    <name type="common">Green alga</name>
    <dbReference type="NCBI Taxonomy" id="33097"/>
    <lineage>
        <taxon>Eukaryota</taxon>
        <taxon>Viridiplantae</taxon>
        <taxon>Chlorophyta</taxon>
        <taxon>core chlorophytes</taxon>
        <taxon>Chlorophyceae</taxon>
        <taxon>CS clade</taxon>
        <taxon>Chlamydomonadales</taxon>
        <taxon>Volvocaceae</taxon>
        <taxon>Gonium</taxon>
    </lineage>
</organism>
<dbReference type="Pfam" id="PF08238">
    <property type="entry name" value="Sel1"/>
    <property type="match status" value="2"/>
</dbReference>
<dbReference type="EMBL" id="LSYV01000002">
    <property type="protein sequence ID" value="KXZ56671.1"/>
    <property type="molecule type" value="Genomic_DNA"/>
</dbReference>
<comment type="caution">
    <text evidence="2">The sequence shown here is derived from an EMBL/GenBank/DDBJ whole genome shotgun (WGS) entry which is preliminary data.</text>
</comment>
<evidence type="ECO:0000256" key="1">
    <source>
        <dbReference type="SAM" id="MobiDB-lite"/>
    </source>
</evidence>
<keyword evidence="3" id="KW-1185">Reference proteome</keyword>
<protein>
    <recommendedName>
        <fullName evidence="4">Sel1 repeat family protein</fullName>
    </recommendedName>
</protein>
<dbReference type="STRING" id="33097.A0A150H3M2"/>
<name>A0A150H3M2_GONPE</name>
<accession>A0A150H3M2</accession>
<feature type="region of interest" description="Disordered" evidence="1">
    <location>
        <begin position="1"/>
        <end position="27"/>
    </location>
</feature>
<evidence type="ECO:0000313" key="3">
    <source>
        <dbReference type="Proteomes" id="UP000075714"/>
    </source>
</evidence>
<feature type="compositionally biased region" description="Gly residues" evidence="1">
    <location>
        <begin position="14"/>
        <end position="23"/>
    </location>
</feature>
<dbReference type="OrthoDB" id="538175at2759"/>
<dbReference type="AlphaFoldDB" id="A0A150H3M2"/>
<dbReference type="SUPFAM" id="SSF81901">
    <property type="entry name" value="HCP-like"/>
    <property type="match status" value="1"/>
</dbReference>
<reference evidence="3" key="1">
    <citation type="journal article" date="2016" name="Nat. Commun.">
        <title>The Gonium pectorale genome demonstrates co-option of cell cycle regulation during the evolution of multicellularity.</title>
        <authorList>
            <person name="Hanschen E.R."/>
            <person name="Marriage T.N."/>
            <person name="Ferris P.J."/>
            <person name="Hamaji T."/>
            <person name="Toyoda A."/>
            <person name="Fujiyama A."/>
            <person name="Neme R."/>
            <person name="Noguchi H."/>
            <person name="Minakuchi Y."/>
            <person name="Suzuki M."/>
            <person name="Kawai-Toyooka H."/>
            <person name="Smith D.R."/>
            <person name="Sparks H."/>
            <person name="Anderson J."/>
            <person name="Bakaric R."/>
            <person name="Luria V."/>
            <person name="Karger A."/>
            <person name="Kirschner M.W."/>
            <person name="Durand P.M."/>
            <person name="Michod R.E."/>
            <person name="Nozaki H."/>
            <person name="Olson B.J."/>
        </authorList>
    </citation>
    <scope>NUCLEOTIDE SEQUENCE [LARGE SCALE GENOMIC DNA]</scope>
    <source>
        <strain evidence="3">NIES-2863</strain>
    </source>
</reference>
<dbReference type="Proteomes" id="UP000075714">
    <property type="component" value="Unassembled WGS sequence"/>
</dbReference>
<dbReference type="InterPro" id="IPR006597">
    <property type="entry name" value="Sel1-like"/>
</dbReference>
<sequence>MRAILSGRNASAGGVAGSEGGPAAGSVGYEQAEQDAMAKAVVAQYAMGSFVLPSAATRQQGPRDPGAGCCTELAAEAVVPRGAAAQLPRLLVAAAQASNPSARLVVAQLLEGSGDASSALRWWRKLAQGGDMLGMFKMGMASYDGSHGVEPDQEAAHMWLSRTVRALDTLHMRVLGWSAIVLGYLEFDGVAGPASWGMGDRSTAVRMFRLAEVCGFPEASATLGWLFNTGQY</sequence>
<dbReference type="Gene3D" id="1.25.40.10">
    <property type="entry name" value="Tetratricopeptide repeat domain"/>
    <property type="match status" value="1"/>
</dbReference>
<evidence type="ECO:0008006" key="4">
    <source>
        <dbReference type="Google" id="ProtNLM"/>
    </source>
</evidence>
<dbReference type="InterPro" id="IPR011990">
    <property type="entry name" value="TPR-like_helical_dom_sf"/>
</dbReference>
<proteinExistence type="predicted"/>
<evidence type="ECO:0000313" key="2">
    <source>
        <dbReference type="EMBL" id="KXZ56671.1"/>
    </source>
</evidence>
<gene>
    <name evidence="2" type="ORF">GPECTOR_1g604</name>
</gene>